<accession>A0A2G6KGR9</accession>
<feature type="non-terminal residue" evidence="1">
    <location>
        <position position="1"/>
    </location>
</feature>
<dbReference type="GO" id="GO:0009982">
    <property type="term" value="F:pseudouridine synthase activity"/>
    <property type="evidence" value="ECO:0007669"/>
    <property type="project" value="InterPro"/>
</dbReference>
<name>A0A2G6KGR9_9ACTN</name>
<protein>
    <submittedName>
        <fullName evidence="1">RluA family pseudouridine synthase</fullName>
    </submittedName>
</protein>
<dbReference type="GO" id="GO:0006396">
    <property type="term" value="P:RNA processing"/>
    <property type="evidence" value="ECO:0007669"/>
    <property type="project" value="UniProtKB-ARBA"/>
</dbReference>
<dbReference type="Proteomes" id="UP000230914">
    <property type="component" value="Unassembled WGS sequence"/>
</dbReference>
<reference evidence="1 2" key="1">
    <citation type="submission" date="2017-10" db="EMBL/GenBank/DDBJ databases">
        <title>Novel microbial diversity and functional potential in the marine mammal oral microbiome.</title>
        <authorList>
            <person name="Dudek N.K."/>
            <person name="Sun C.L."/>
            <person name="Burstein D."/>
            <person name="Kantor R.S."/>
            <person name="Aliaga Goltsman D.S."/>
            <person name="Bik E.M."/>
            <person name="Thomas B.C."/>
            <person name="Banfield J.F."/>
            <person name="Relman D.A."/>
        </authorList>
    </citation>
    <scope>NUCLEOTIDE SEQUENCE [LARGE SCALE GENOMIC DNA]</scope>
    <source>
        <strain evidence="1">DOLJORAL78_61_10</strain>
    </source>
</reference>
<comment type="caution">
    <text evidence="1">The sequence shown here is derived from an EMBL/GenBank/DDBJ whole genome shotgun (WGS) entry which is preliminary data.</text>
</comment>
<dbReference type="EMBL" id="PDSL01000023">
    <property type="protein sequence ID" value="PIE34009.1"/>
    <property type="molecule type" value="Genomic_DNA"/>
</dbReference>
<dbReference type="GO" id="GO:0001522">
    <property type="term" value="P:pseudouridine synthesis"/>
    <property type="evidence" value="ECO:0007669"/>
    <property type="project" value="InterPro"/>
</dbReference>
<dbReference type="GO" id="GO:0140098">
    <property type="term" value="F:catalytic activity, acting on RNA"/>
    <property type="evidence" value="ECO:0007669"/>
    <property type="project" value="UniProtKB-ARBA"/>
</dbReference>
<gene>
    <name evidence="1" type="ORF">CSA55_01735</name>
</gene>
<dbReference type="InterPro" id="IPR020103">
    <property type="entry name" value="PsdUridine_synth_cat_dom_sf"/>
</dbReference>
<evidence type="ECO:0000313" key="1">
    <source>
        <dbReference type="EMBL" id="PIE34009.1"/>
    </source>
</evidence>
<dbReference type="GO" id="GO:0003723">
    <property type="term" value="F:RNA binding"/>
    <property type="evidence" value="ECO:0007669"/>
    <property type="project" value="InterPro"/>
</dbReference>
<dbReference type="AlphaFoldDB" id="A0A2G6KGR9"/>
<dbReference type="Gene3D" id="3.30.2350.10">
    <property type="entry name" value="Pseudouridine synthase"/>
    <property type="match status" value="1"/>
</dbReference>
<evidence type="ECO:0000313" key="2">
    <source>
        <dbReference type="Proteomes" id="UP000230914"/>
    </source>
</evidence>
<organism evidence="1 2">
    <name type="scientific">Ilumatobacter coccineus</name>
    <dbReference type="NCBI Taxonomy" id="467094"/>
    <lineage>
        <taxon>Bacteria</taxon>
        <taxon>Bacillati</taxon>
        <taxon>Actinomycetota</taxon>
        <taxon>Acidimicrobiia</taxon>
        <taxon>Acidimicrobiales</taxon>
        <taxon>Ilumatobacteraceae</taxon>
        <taxon>Ilumatobacter</taxon>
    </lineage>
</organism>
<dbReference type="SUPFAM" id="SSF55120">
    <property type="entry name" value="Pseudouridine synthase"/>
    <property type="match status" value="1"/>
</dbReference>
<sequence>PVYGQRRPHLGLKRPFLHAAELSFEHPIRGEVVTFTSPLPADLSERRDAFRH</sequence>
<proteinExistence type="predicted"/>
<dbReference type="STRING" id="1313172.YM304_19580"/>